<evidence type="ECO:0000256" key="17">
    <source>
        <dbReference type="ARBA" id="ARBA00024827"/>
    </source>
</evidence>
<dbReference type="CDD" id="cd16917">
    <property type="entry name" value="HATPase_UhpB-NarQ-NarX-like"/>
    <property type="match status" value="1"/>
</dbReference>
<evidence type="ECO:0000256" key="8">
    <source>
        <dbReference type="ARBA" id="ARBA00022553"/>
    </source>
</evidence>
<dbReference type="PROSITE" id="PS50005">
    <property type="entry name" value="TPR"/>
    <property type="match status" value="1"/>
</dbReference>
<dbReference type="InterPro" id="IPR019734">
    <property type="entry name" value="TPR_rpt"/>
</dbReference>
<dbReference type="EMBL" id="BMGM01000007">
    <property type="protein sequence ID" value="GGE38277.1"/>
    <property type="molecule type" value="Genomic_DNA"/>
</dbReference>
<gene>
    <name evidence="23" type="ORF">GCM10010832_18170</name>
</gene>
<keyword evidence="8" id="KW-0597">Phosphoprotein</keyword>
<dbReference type="Pfam" id="PF00515">
    <property type="entry name" value="TPR_1"/>
    <property type="match status" value="1"/>
</dbReference>
<comment type="catalytic activity">
    <reaction evidence="1">
        <text>ATP + protein L-histidine = ADP + protein N-phospho-L-histidine.</text>
        <dbReference type="EC" id="2.7.13.3"/>
    </reaction>
</comment>
<dbReference type="InterPro" id="IPR005467">
    <property type="entry name" value="His_kinase_dom"/>
</dbReference>
<evidence type="ECO:0000259" key="22">
    <source>
        <dbReference type="PROSITE" id="PS50109"/>
    </source>
</evidence>
<dbReference type="InterPro" id="IPR011712">
    <property type="entry name" value="Sig_transdc_His_kin_sub3_dim/P"/>
</dbReference>
<evidence type="ECO:0000256" key="7">
    <source>
        <dbReference type="ARBA" id="ARBA00022490"/>
    </source>
</evidence>
<feature type="coiled-coil region" evidence="20">
    <location>
        <begin position="356"/>
        <end position="388"/>
    </location>
</feature>
<keyword evidence="11" id="KW-0547">Nucleotide-binding</keyword>
<keyword evidence="9" id="KW-0808">Transferase</keyword>
<keyword evidence="13" id="KW-0067">ATP-binding</keyword>
<reference evidence="24" key="1">
    <citation type="journal article" date="2019" name="Int. J. Syst. Evol. Microbiol.">
        <title>The Global Catalogue of Microorganisms (GCM) 10K type strain sequencing project: providing services to taxonomists for standard genome sequencing and annotation.</title>
        <authorList>
            <consortium name="The Broad Institute Genomics Platform"/>
            <consortium name="The Broad Institute Genome Sequencing Center for Infectious Disease"/>
            <person name="Wu L."/>
            <person name="Ma J."/>
        </authorList>
    </citation>
    <scope>NUCLEOTIDE SEQUENCE [LARGE SCALE GENOMIC DNA]</scope>
    <source>
        <strain evidence="24">CGMCC 1.12931</strain>
    </source>
</reference>
<dbReference type="Gene3D" id="1.25.40.10">
    <property type="entry name" value="Tetratricopeptide repeat domain"/>
    <property type="match status" value="2"/>
</dbReference>
<evidence type="ECO:0000256" key="18">
    <source>
        <dbReference type="ARBA" id="ARBA00030800"/>
    </source>
</evidence>
<dbReference type="Pfam" id="PF02518">
    <property type="entry name" value="HATPase_c"/>
    <property type="match status" value="1"/>
</dbReference>
<protein>
    <recommendedName>
        <fullName evidence="5">Oxygen sensor histidine kinase NreB</fullName>
        <ecNumber evidence="4">2.7.13.3</ecNumber>
    </recommendedName>
    <alternativeName>
        <fullName evidence="18">Nitrogen regulation protein B</fullName>
    </alternativeName>
</protein>
<keyword evidence="12 23" id="KW-0418">Kinase</keyword>
<dbReference type="SMART" id="SM00387">
    <property type="entry name" value="HATPase_c"/>
    <property type="match status" value="1"/>
</dbReference>
<accession>A0ABQ1SG32</accession>
<keyword evidence="14" id="KW-0408">Iron</keyword>
<dbReference type="SUPFAM" id="SSF55874">
    <property type="entry name" value="ATPase domain of HSP90 chaperone/DNA topoisomerase II/histidine kinase"/>
    <property type="match status" value="1"/>
</dbReference>
<evidence type="ECO:0000256" key="6">
    <source>
        <dbReference type="ARBA" id="ARBA00022485"/>
    </source>
</evidence>
<keyword evidence="7" id="KW-0963">Cytoplasm</keyword>
<dbReference type="Gene3D" id="3.30.565.10">
    <property type="entry name" value="Histidine kinase-like ATPase, C-terminal domain"/>
    <property type="match status" value="1"/>
</dbReference>
<evidence type="ECO:0000256" key="20">
    <source>
        <dbReference type="SAM" id="Coils"/>
    </source>
</evidence>
<name>A0ABQ1SG32_9FLAO</name>
<evidence type="ECO:0000313" key="24">
    <source>
        <dbReference type="Proteomes" id="UP000599179"/>
    </source>
</evidence>
<keyword evidence="16" id="KW-0411">Iron-sulfur</keyword>
<dbReference type="PANTHER" id="PTHR24421:SF10">
    <property type="entry name" value="NITRATE_NITRITE SENSOR PROTEIN NARQ"/>
    <property type="match status" value="1"/>
</dbReference>
<dbReference type="Proteomes" id="UP000599179">
    <property type="component" value="Unassembled WGS sequence"/>
</dbReference>
<dbReference type="PANTHER" id="PTHR24421">
    <property type="entry name" value="NITRATE/NITRITE SENSOR PROTEIN NARX-RELATED"/>
    <property type="match status" value="1"/>
</dbReference>
<dbReference type="PROSITE" id="PS50109">
    <property type="entry name" value="HIS_KIN"/>
    <property type="match status" value="1"/>
</dbReference>
<evidence type="ECO:0000256" key="11">
    <source>
        <dbReference type="ARBA" id="ARBA00022741"/>
    </source>
</evidence>
<dbReference type="EC" id="2.7.13.3" evidence="4"/>
<organism evidence="23 24">
    <name type="scientific">Psychroflexus planctonicus</name>
    <dbReference type="NCBI Taxonomy" id="1526575"/>
    <lineage>
        <taxon>Bacteria</taxon>
        <taxon>Pseudomonadati</taxon>
        <taxon>Bacteroidota</taxon>
        <taxon>Flavobacteriia</taxon>
        <taxon>Flavobacteriales</taxon>
        <taxon>Flavobacteriaceae</taxon>
        <taxon>Psychroflexus</taxon>
    </lineage>
</organism>
<evidence type="ECO:0000256" key="12">
    <source>
        <dbReference type="ARBA" id="ARBA00022777"/>
    </source>
</evidence>
<evidence type="ECO:0000256" key="5">
    <source>
        <dbReference type="ARBA" id="ARBA00017322"/>
    </source>
</evidence>
<evidence type="ECO:0000256" key="9">
    <source>
        <dbReference type="ARBA" id="ARBA00022679"/>
    </source>
</evidence>
<dbReference type="InterPro" id="IPR050482">
    <property type="entry name" value="Sensor_HK_TwoCompSys"/>
</dbReference>
<dbReference type="Pfam" id="PF07730">
    <property type="entry name" value="HisKA_3"/>
    <property type="match status" value="1"/>
</dbReference>
<keyword evidence="24" id="KW-1185">Reference proteome</keyword>
<evidence type="ECO:0000256" key="1">
    <source>
        <dbReference type="ARBA" id="ARBA00000085"/>
    </source>
</evidence>
<sequence>MAFAFSGFGQVIPRVSYAEFEKLYQQKNYDSIVQIDKAQFDDLPNPSLANLYSIYAKAFEKLNQEDKALDYYKTAKDIYFNENNLEQVAQINSSIYDLLSSQQGLEIDKSFYLNEIKQYAEETNSKKWLMRYYNHKGVDFYKKDESDSAKTYFFKGKALAVELDSIQSMYRFNINIGSLYNVDYKKNDSAIVYFKEALRLYDLDKTENKRENELFALYNNIGNAYRDLKKYDEALNFYRKAELMDLEDFNRKSKRILFSNMDANFYYKGDWENAYDYLYKYDSINQLINQKEQNSNIANIEEKYNNEKLRADNLEIEAKRIQNRNIAYGLGGSIFLGGIILVLGFSNFKRRQKLVKQQQEINTQKLVNQLKEQELKSIDALVEGQEKERLRIANDLHDDLGSLMATIKLHFGSLQNPKTSAELYQKTNSLLEEAYQKIRSIAHAKNAGVLAKQGLSIALKNMAAKASTNHQLQINVYDFDFNQRLENSVELTLFRILQELMTNAIKHGQASEIDIHLTSHENHINIMVEDNGVGFNPSQVTKNNPGMGLSSIDKRVALLDGKLVIESEKNKGTTIIINLPL</sequence>
<evidence type="ECO:0000256" key="14">
    <source>
        <dbReference type="ARBA" id="ARBA00023004"/>
    </source>
</evidence>
<keyword evidence="21" id="KW-0472">Membrane</keyword>
<dbReference type="SMART" id="SM00028">
    <property type="entry name" value="TPR"/>
    <property type="match status" value="3"/>
</dbReference>
<dbReference type="InterPro" id="IPR011990">
    <property type="entry name" value="TPR-like_helical_dom_sf"/>
</dbReference>
<feature type="coiled-coil region" evidence="20">
    <location>
        <begin position="290"/>
        <end position="324"/>
    </location>
</feature>
<feature type="transmembrane region" description="Helical" evidence="21">
    <location>
        <begin position="326"/>
        <end position="348"/>
    </location>
</feature>
<dbReference type="InterPro" id="IPR004358">
    <property type="entry name" value="Sig_transdc_His_kin-like_C"/>
</dbReference>
<comment type="subcellular location">
    <subcellularLocation>
        <location evidence="3">Cytoplasm</location>
    </subcellularLocation>
</comment>
<dbReference type="Gene3D" id="1.20.5.1930">
    <property type="match status" value="1"/>
</dbReference>
<comment type="cofactor">
    <cofactor evidence="2">
        <name>[4Fe-4S] cluster</name>
        <dbReference type="ChEBI" id="CHEBI:49883"/>
    </cofactor>
</comment>
<feature type="repeat" description="TPR" evidence="19">
    <location>
        <begin position="215"/>
        <end position="248"/>
    </location>
</feature>
<evidence type="ECO:0000256" key="4">
    <source>
        <dbReference type="ARBA" id="ARBA00012438"/>
    </source>
</evidence>
<keyword evidence="21" id="KW-1133">Transmembrane helix</keyword>
<keyword evidence="15" id="KW-0902">Two-component regulatory system</keyword>
<evidence type="ECO:0000256" key="19">
    <source>
        <dbReference type="PROSITE-ProRule" id="PRU00339"/>
    </source>
</evidence>
<keyword evidence="19" id="KW-0802">TPR repeat</keyword>
<proteinExistence type="predicted"/>
<comment type="caution">
    <text evidence="23">The sequence shown here is derived from an EMBL/GenBank/DDBJ whole genome shotgun (WGS) entry which is preliminary data.</text>
</comment>
<dbReference type="InterPro" id="IPR036890">
    <property type="entry name" value="HATPase_C_sf"/>
</dbReference>
<feature type="domain" description="Histidine kinase" evidence="22">
    <location>
        <begin position="391"/>
        <end position="581"/>
    </location>
</feature>
<evidence type="ECO:0000256" key="21">
    <source>
        <dbReference type="SAM" id="Phobius"/>
    </source>
</evidence>
<keyword evidence="6" id="KW-0004">4Fe-4S</keyword>
<dbReference type="SUPFAM" id="SSF48452">
    <property type="entry name" value="TPR-like"/>
    <property type="match status" value="1"/>
</dbReference>
<evidence type="ECO:0000313" key="23">
    <source>
        <dbReference type="EMBL" id="GGE38277.1"/>
    </source>
</evidence>
<comment type="function">
    <text evidence="17">Member of the two-component regulatory system NreB/NreC involved in the control of dissimilatory nitrate/nitrite reduction in response to oxygen. NreB functions as a direct oxygen sensor histidine kinase which is autophosphorylated, in the absence of oxygen, probably at the conserved histidine residue, and transfers its phosphate group probably to a conserved aspartate residue of NreC. NreB/NreC activates the expression of the nitrate (narGHJI) and nitrite (nir) reductase operons, as well as the putative nitrate transporter gene narT.</text>
</comment>
<evidence type="ECO:0000256" key="13">
    <source>
        <dbReference type="ARBA" id="ARBA00022840"/>
    </source>
</evidence>
<evidence type="ECO:0000256" key="15">
    <source>
        <dbReference type="ARBA" id="ARBA00023012"/>
    </source>
</evidence>
<keyword evidence="20" id="KW-0175">Coiled coil</keyword>
<evidence type="ECO:0000256" key="3">
    <source>
        <dbReference type="ARBA" id="ARBA00004496"/>
    </source>
</evidence>
<keyword evidence="21" id="KW-0812">Transmembrane</keyword>
<dbReference type="GO" id="GO:0016301">
    <property type="term" value="F:kinase activity"/>
    <property type="evidence" value="ECO:0007669"/>
    <property type="project" value="UniProtKB-KW"/>
</dbReference>
<evidence type="ECO:0000256" key="2">
    <source>
        <dbReference type="ARBA" id="ARBA00001966"/>
    </source>
</evidence>
<evidence type="ECO:0000256" key="10">
    <source>
        <dbReference type="ARBA" id="ARBA00022723"/>
    </source>
</evidence>
<dbReference type="PRINTS" id="PR00344">
    <property type="entry name" value="BCTRLSENSOR"/>
</dbReference>
<dbReference type="InterPro" id="IPR003594">
    <property type="entry name" value="HATPase_dom"/>
</dbReference>
<evidence type="ECO:0000256" key="16">
    <source>
        <dbReference type="ARBA" id="ARBA00023014"/>
    </source>
</evidence>
<keyword evidence="10" id="KW-0479">Metal-binding</keyword>